<organism evidence="2 3">
    <name type="scientific">Ignisphaera aggregans</name>
    <dbReference type="NCBI Taxonomy" id="334771"/>
    <lineage>
        <taxon>Archaea</taxon>
        <taxon>Thermoproteota</taxon>
        <taxon>Thermoprotei</taxon>
        <taxon>Desulfurococcales</taxon>
        <taxon>Desulfurococcaceae</taxon>
        <taxon>Ignisphaera</taxon>
    </lineage>
</organism>
<proteinExistence type="predicted"/>
<evidence type="ECO:0000313" key="2">
    <source>
        <dbReference type="EMBL" id="HIP56773.1"/>
    </source>
</evidence>
<gene>
    <name evidence="2" type="ORF">EYH02_01695</name>
</gene>
<protein>
    <submittedName>
        <fullName evidence="2">DNA double-strand break repair nuclease NurA</fullName>
    </submittedName>
</protein>
<sequence>MYEEWLPSADIELEEENPELTLMLSRLAKKALDWLDRNVVKPIVQSRDRLRSLFSIRRAERGDDYVAVLAVDSTWSKPPLELVSGLMAIIVTGYIVAVPQHPGFYGIKYASLRRSVGEHEERFSLSVELKAKVLEFVTARRELINHSFVDLVLIDGPLFPGATLPQFYDPRGLADPLRHSREAYGRELAHYVSAALINLLDDAHDLEKPVVGVVKRVSSRFLYRKLVDAGLLGAAEALRRSNDKTLMSFVLRPGEYTVVGDFYTLLIESLRLRGQKRLVNILEESCRGALGELPQRLCSYMRDTAVVYYMPSQDLVYPQAIRLDIYPSSRVEEVVSYAISDTSHNAVPTPIDLVDRFVRIEASAIRRFHILLQAYAQQDNVKLVVGLTNPQKLYLYKRSERSASME</sequence>
<dbReference type="Pfam" id="PF09376">
    <property type="entry name" value="NurA"/>
    <property type="match status" value="1"/>
</dbReference>
<dbReference type="EMBL" id="DQTV01000037">
    <property type="protein sequence ID" value="HIP56773.1"/>
    <property type="molecule type" value="Genomic_DNA"/>
</dbReference>
<name>A0A832YXB5_9CREN</name>
<feature type="domain" description="NurA" evidence="1">
    <location>
        <begin position="66"/>
        <end position="360"/>
    </location>
</feature>
<evidence type="ECO:0000259" key="1">
    <source>
        <dbReference type="SMART" id="SM00933"/>
    </source>
</evidence>
<reference evidence="2" key="1">
    <citation type="journal article" date="2020" name="ISME J.">
        <title>Gammaproteobacteria mediating utilization of methyl-, sulfur- and petroleum organic compounds in deep ocean hydrothermal plumes.</title>
        <authorList>
            <person name="Zhou Z."/>
            <person name="Liu Y."/>
            <person name="Pan J."/>
            <person name="Cron B.R."/>
            <person name="Toner B.M."/>
            <person name="Anantharaman K."/>
            <person name="Breier J.A."/>
            <person name="Dick G.J."/>
            <person name="Li M."/>
        </authorList>
    </citation>
    <scope>NUCLEOTIDE SEQUENCE</scope>
    <source>
        <strain evidence="2">SZUA-1435</strain>
    </source>
</reference>
<dbReference type="SMART" id="SM00933">
    <property type="entry name" value="NurA"/>
    <property type="match status" value="1"/>
</dbReference>
<dbReference type="InterPro" id="IPR018977">
    <property type="entry name" value="NurA_domain"/>
</dbReference>
<evidence type="ECO:0000313" key="3">
    <source>
        <dbReference type="Proteomes" id="UP000605805"/>
    </source>
</evidence>
<accession>A0A832YXB5</accession>
<dbReference type="AlphaFoldDB" id="A0A832YXB5"/>
<dbReference type="Proteomes" id="UP000605805">
    <property type="component" value="Unassembled WGS sequence"/>
</dbReference>
<comment type="caution">
    <text evidence="2">The sequence shown here is derived from an EMBL/GenBank/DDBJ whole genome shotgun (WGS) entry which is preliminary data.</text>
</comment>